<dbReference type="InterPro" id="IPR026444">
    <property type="entry name" value="Secre_tail"/>
</dbReference>
<dbReference type="PANTHER" id="PTHR37835:SF1">
    <property type="entry name" value="ALPHA-CLOSTRIPAIN"/>
    <property type="match status" value="1"/>
</dbReference>
<dbReference type="NCBIfam" id="TIGR04183">
    <property type="entry name" value="Por_Secre_tail"/>
    <property type="match status" value="1"/>
</dbReference>
<protein>
    <recommendedName>
        <fullName evidence="1">Secretion system C-terminal sorting domain-containing protein</fullName>
    </recommendedName>
</protein>
<dbReference type="InterPro" id="IPR005077">
    <property type="entry name" value="Peptidase_C11"/>
</dbReference>
<dbReference type="Proteomes" id="UP000053467">
    <property type="component" value="Unassembled WGS sequence"/>
</dbReference>
<dbReference type="AlphaFoldDB" id="A0A101I3S1"/>
<name>A0A101I3S1_UNCT6</name>
<dbReference type="Pfam" id="PF18962">
    <property type="entry name" value="Por_Secre_tail"/>
    <property type="match status" value="1"/>
</dbReference>
<reference evidence="3" key="1">
    <citation type="journal article" date="2015" name="MBio">
        <title>Genome-Resolved Metagenomic Analysis Reveals Roles for Candidate Phyla and Other Microbial Community Members in Biogeochemical Transformations in Oil Reservoirs.</title>
        <authorList>
            <person name="Hu P."/>
            <person name="Tom L."/>
            <person name="Singh A."/>
            <person name="Thomas B.C."/>
            <person name="Baker B.J."/>
            <person name="Piceno Y.M."/>
            <person name="Andersen G.L."/>
            <person name="Banfield J.F."/>
        </authorList>
    </citation>
    <scope>NUCLEOTIDE SEQUENCE [LARGE SCALE GENOMIC DNA]</scope>
</reference>
<dbReference type="EMBL" id="LGGX01000002">
    <property type="protein sequence ID" value="KUK87854.1"/>
    <property type="molecule type" value="Genomic_DNA"/>
</dbReference>
<evidence type="ECO:0000259" key="1">
    <source>
        <dbReference type="Pfam" id="PF18962"/>
    </source>
</evidence>
<evidence type="ECO:0000313" key="2">
    <source>
        <dbReference type="EMBL" id="KUK87854.1"/>
    </source>
</evidence>
<feature type="domain" description="Secretion system C-terminal sorting" evidence="1">
    <location>
        <begin position="549"/>
        <end position="618"/>
    </location>
</feature>
<proteinExistence type="predicted"/>
<dbReference type="PANTHER" id="PTHR37835">
    <property type="entry name" value="ALPHA-CLOSTRIPAIN"/>
    <property type="match status" value="1"/>
</dbReference>
<gene>
    <name evidence="2" type="ORF">XE03_0373</name>
</gene>
<comment type="caution">
    <text evidence="2">The sequence shown here is derived from an EMBL/GenBank/DDBJ whole genome shotgun (WGS) entry which is preliminary data.</text>
</comment>
<dbReference type="Pfam" id="PF03415">
    <property type="entry name" value="Peptidase_C11"/>
    <property type="match status" value="1"/>
</dbReference>
<dbReference type="Gene3D" id="3.40.50.11970">
    <property type="match status" value="1"/>
</dbReference>
<organism evidence="2 3">
    <name type="scientific">candidate division TA06 bacterium 34_109</name>
    <dbReference type="NCBI Taxonomy" id="1635277"/>
    <lineage>
        <taxon>Bacteria</taxon>
        <taxon>Bacteria division TA06</taxon>
    </lineage>
</organism>
<sequence length="622" mass="72998">MKKLSLFFILLLPTFLISRNLFIGYFCADNNMYNGFLKNYDQMVQISKELKNTDIIIFLDSYTLSYTLKIYEGKSETLKVSENTNSGDFKNISNFFSNFYRFDYDLRIMVLWDHGNGWYNFTTKNKSIFFDNHPFDFISVTEGELKNIFVDIYKKTGKKTDLLVFDACLMQCLEVSYELKDYVSYIVGSEGIVPYNGFPYDRILTVVDTLSDPEKISEGIVEKYYDFYFDSSYSDLTLSSIKTSNLVNDLKNLKILKRDDFFFIDDVDVSCDFKNSLVLNRTKNEKYRGIKLFFPKDFSTFKTLYKDYINLSLDKDFGIIKKEFLSYNIQDTFSPLPVKNISLAQIGENDFEIFFESSYDFSPIKEYQITHSNSFTLYNENCDSIPDNFSGDLHLWDSTSYSKPYSLFSKNFSFEIFLPQKENIISFYYKGLFGDSSFKIYLNGEVLKVLDGEITNWKRFVLKADSGYLKIVFNENLNRDYFIYLDDLKIYKLQKHYKTFLYQNYGKIHKIGDGQNVLFVEAKDIYGNVSAIDTIIEFFVKDTVKSYSYPNPARNIVNLFSGYKGFYNIFIYTSDGKKIFEKSGIKNDDQIVINIENFKSGLYFYILDIDGKKMKGKFFVER</sequence>
<accession>A0A101I3S1</accession>
<evidence type="ECO:0000313" key="3">
    <source>
        <dbReference type="Proteomes" id="UP000053467"/>
    </source>
</evidence>